<dbReference type="RefSeq" id="WP_136882450.1">
    <property type="nucleotide sequence ID" value="NZ_CP050899.1"/>
</dbReference>
<reference evidence="1 2" key="1">
    <citation type="submission" date="2020-04" db="EMBL/GenBank/DDBJ databases">
        <title>FDA dAtabase for Regulatory Grade micrObial Sequences (FDA-ARGOS): Supporting development and validation of Infectious Disease Dx tests.</title>
        <authorList>
            <person name="Sciortino C."/>
            <person name="Tallon L."/>
            <person name="Sadzewicz L."/>
            <person name="Vavikolanu K."/>
            <person name="Mehta A."/>
            <person name="Aluvathingal J."/>
            <person name="Nadendla S."/>
            <person name="Nandy P."/>
            <person name="Geyer C."/>
            <person name="Yan Y."/>
            <person name="Sichtig H."/>
        </authorList>
    </citation>
    <scope>NUCLEOTIDE SEQUENCE [LARGE SCALE GENOMIC DNA]</scope>
    <source>
        <strain evidence="1 2">FDAARGOS_633</strain>
    </source>
</reference>
<name>A0A6H0ZST4_9HYPH</name>
<proteinExistence type="predicted"/>
<sequence length="91" mass="10351">MSMVKFVRFGLPESDQASFQSRIEAINELSSAERRAFTLSRELVQADHGYVFPDGAALRIEKCGVVTAWRRIDYDAAPYLGDDWRNEVDHA</sequence>
<dbReference type="Proteomes" id="UP000500870">
    <property type="component" value="Chromosome 3"/>
</dbReference>
<organism evidence="1 2">
    <name type="scientific">Agrobacterium pusense</name>
    <dbReference type="NCBI Taxonomy" id="648995"/>
    <lineage>
        <taxon>Bacteria</taxon>
        <taxon>Pseudomonadati</taxon>
        <taxon>Pseudomonadota</taxon>
        <taxon>Alphaproteobacteria</taxon>
        <taxon>Hyphomicrobiales</taxon>
        <taxon>Rhizobiaceae</taxon>
        <taxon>Rhizobium/Agrobacterium group</taxon>
        <taxon>Agrobacterium</taxon>
    </lineage>
</organism>
<dbReference type="AlphaFoldDB" id="A0A6H0ZST4"/>
<evidence type="ECO:0000313" key="2">
    <source>
        <dbReference type="Proteomes" id="UP000500870"/>
    </source>
</evidence>
<dbReference type="EMBL" id="CP050899">
    <property type="protein sequence ID" value="QIX23689.1"/>
    <property type="molecule type" value="Genomic_DNA"/>
</dbReference>
<protein>
    <submittedName>
        <fullName evidence="1">Uncharacterized protein</fullName>
    </submittedName>
</protein>
<accession>A0A6H0ZST4</accession>
<gene>
    <name evidence="1" type="ORF">FOB41_21260</name>
</gene>
<evidence type="ECO:0000313" key="1">
    <source>
        <dbReference type="EMBL" id="QIX23689.1"/>
    </source>
</evidence>